<dbReference type="Proteomes" id="UP001213000">
    <property type="component" value="Unassembled WGS sequence"/>
</dbReference>
<protein>
    <recommendedName>
        <fullName evidence="4">RING-type domain-containing protein</fullName>
    </recommendedName>
</protein>
<accession>A0AAD5YY45</accession>
<proteinExistence type="predicted"/>
<reference evidence="2" key="1">
    <citation type="submission" date="2022-07" db="EMBL/GenBank/DDBJ databases">
        <title>Genome Sequence of Leucocoprinus birnbaumii.</title>
        <authorList>
            <person name="Buettner E."/>
        </authorList>
    </citation>
    <scope>NUCLEOTIDE SEQUENCE</scope>
    <source>
        <strain evidence="2">VT141</strain>
    </source>
</reference>
<evidence type="ECO:0000256" key="1">
    <source>
        <dbReference type="SAM" id="MobiDB-lite"/>
    </source>
</evidence>
<dbReference type="EMBL" id="JANIEX010000186">
    <property type="protein sequence ID" value="KAJ3571434.1"/>
    <property type="molecule type" value="Genomic_DNA"/>
</dbReference>
<name>A0AAD5YY45_9AGAR</name>
<dbReference type="InterPro" id="IPR013083">
    <property type="entry name" value="Znf_RING/FYVE/PHD"/>
</dbReference>
<evidence type="ECO:0008006" key="4">
    <source>
        <dbReference type="Google" id="ProtNLM"/>
    </source>
</evidence>
<keyword evidence="3" id="KW-1185">Reference proteome</keyword>
<dbReference type="AlphaFoldDB" id="A0AAD5YY45"/>
<dbReference type="SUPFAM" id="SSF57850">
    <property type="entry name" value="RING/U-box"/>
    <property type="match status" value="1"/>
</dbReference>
<evidence type="ECO:0000313" key="2">
    <source>
        <dbReference type="EMBL" id="KAJ3571434.1"/>
    </source>
</evidence>
<feature type="region of interest" description="Disordered" evidence="1">
    <location>
        <begin position="159"/>
        <end position="187"/>
    </location>
</feature>
<comment type="caution">
    <text evidence="2">The sequence shown here is derived from an EMBL/GenBank/DDBJ whole genome shotgun (WGS) entry which is preliminary data.</text>
</comment>
<feature type="compositionally biased region" description="Basic and acidic residues" evidence="1">
    <location>
        <begin position="171"/>
        <end position="181"/>
    </location>
</feature>
<sequence length="187" mass="20809">MDRGQDELERFQNEITESLHRFLGQQVPEGVTLNQERTDSLLGALPAITEQELEKLGHKDSTCSICIQSFLAILAEEESASAMESPAFFSGELGVTRITKWIKTGKLTCPMCRKSLLEPGSEPEPQPWQGPDPGVEMHPIYDMFTIGGNADLERFLFGHASTGGQNPRRRSNSDGDNRRNDYSGMYS</sequence>
<organism evidence="2 3">
    <name type="scientific">Leucocoprinus birnbaumii</name>
    <dbReference type="NCBI Taxonomy" id="56174"/>
    <lineage>
        <taxon>Eukaryota</taxon>
        <taxon>Fungi</taxon>
        <taxon>Dikarya</taxon>
        <taxon>Basidiomycota</taxon>
        <taxon>Agaricomycotina</taxon>
        <taxon>Agaricomycetes</taxon>
        <taxon>Agaricomycetidae</taxon>
        <taxon>Agaricales</taxon>
        <taxon>Agaricineae</taxon>
        <taxon>Agaricaceae</taxon>
        <taxon>Leucocoprinus</taxon>
    </lineage>
</organism>
<dbReference type="Gene3D" id="3.30.40.10">
    <property type="entry name" value="Zinc/RING finger domain, C3HC4 (zinc finger)"/>
    <property type="match status" value="1"/>
</dbReference>
<gene>
    <name evidence="2" type="ORF">NP233_g3761</name>
</gene>
<evidence type="ECO:0000313" key="3">
    <source>
        <dbReference type="Proteomes" id="UP001213000"/>
    </source>
</evidence>